<reference evidence="3 4" key="1">
    <citation type="journal article" date="2015" name="Genome Biol. Evol.">
        <title>Comparative Genomics of a Bacterivorous Green Alga Reveals Evolutionary Causalities and Consequences of Phago-Mixotrophic Mode of Nutrition.</title>
        <authorList>
            <person name="Burns J.A."/>
            <person name="Paasch A."/>
            <person name="Narechania A."/>
            <person name="Kim E."/>
        </authorList>
    </citation>
    <scope>NUCLEOTIDE SEQUENCE [LARGE SCALE GENOMIC DNA]</scope>
    <source>
        <strain evidence="3 4">PLY_AMNH</strain>
    </source>
</reference>
<protein>
    <submittedName>
        <fullName evidence="3">Uncharacterized protein</fullName>
    </submittedName>
</protein>
<dbReference type="Proteomes" id="UP001190700">
    <property type="component" value="Unassembled WGS sequence"/>
</dbReference>
<evidence type="ECO:0000256" key="1">
    <source>
        <dbReference type="SAM" id="Coils"/>
    </source>
</evidence>
<comment type="caution">
    <text evidence="3">The sequence shown here is derived from an EMBL/GenBank/DDBJ whole genome shotgun (WGS) entry which is preliminary data.</text>
</comment>
<evidence type="ECO:0000313" key="4">
    <source>
        <dbReference type="Proteomes" id="UP001190700"/>
    </source>
</evidence>
<feature type="compositionally biased region" description="Acidic residues" evidence="2">
    <location>
        <begin position="28"/>
        <end position="54"/>
    </location>
</feature>
<feature type="region of interest" description="Disordered" evidence="2">
    <location>
        <begin position="157"/>
        <end position="228"/>
    </location>
</feature>
<feature type="region of interest" description="Disordered" evidence="2">
    <location>
        <begin position="1"/>
        <end position="140"/>
    </location>
</feature>
<evidence type="ECO:0000313" key="3">
    <source>
        <dbReference type="EMBL" id="KAK3281098.1"/>
    </source>
</evidence>
<dbReference type="AlphaFoldDB" id="A0AAE0GN46"/>
<feature type="compositionally biased region" description="Acidic residues" evidence="2">
    <location>
        <begin position="1"/>
        <end position="21"/>
    </location>
</feature>
<keyword evidence="4" id="KW-1185">Reference proteome</keyword>
<gene>
    <name evidence="3" type="ORF">CYMTET_11100</name>
</gene>
<name>A0AAE0GN46_9CHLO</name>
<keyword evidence="1" id="KW-0175">Coiled coil</keyword>
<dbReference type="EMBL" id="LGRX02004030">
    <property type="protein sequence ID" value="KAK3281098.1"/>
    <property type="molecule type" value="Genomic_DNA"/>
</dbReference>
<accession>A0AAE0GN46</accession>
<sequence length="671" mass="74933">MPPVDDDDGPESPADSEDETAEGNRAEEGEEEEEEEEEEEYEDDAEGDGEEEEAGEGKEAGDGKEEGDSMGANEKDEASKDAPADGDAAVEQETGSADAAVQPHPAEGETVVPSEGQGSAVDMTEEVDEMAAPRARAKQLVGSKVCKKVTKLIPLRPEDKSLDIFGADDKPVDEAEGGSGAAEEADSREEGEKAAEEESDKAAGGADGEGEEKEASKMAQAPQTTEVEETVFGKVTSFQEIRMEAEGADGAEFYYNFMYTCDWEDGSTSQVAEKELLLLLASAAEDTQVKTEVVVKEVVLEREENVEERKARIEREEQERLAWEEQERKEQEALEVERLKRCQEEMELLEKLRAELEAKEYDEKELEEMMNNASKEIQAQIAQATRTAISSKKEKVQLRKQLDALKGGINKTHEKLTDGEKEVMQAARAADEKLRASVRQVRAESEEAVMNVRREMEDEAARIRRLAAEKEEKQALKWRAQMEELNLENDKAYQRLKMELSKSQDVKRRFIDEGQIVATDLEKVKGEFTTFDDGYKKRFDLVEKVRMELAEERMKANQRTLDKIAMANKDIQYIKNSVVTANDSLSTMREDLVPLTDKIADMTDAFGQTCMSFNADVKVVASNLRKDVVGLDVRVTEDIGLFMTTMTQEMAELRQRIAQQPVNKTQTCCIA</sequence>
<organism evidence="3 4">
    <name type="scientific">Cymbomonas tetramitiformis</name>
    <dbReference type="NCBI Taxonomy" id="36881"/>
    <lineage>
        <taxon>Eukaryota</taxon>
        <taxon>Viridiplantae</taxon>
        <taxon>Chlorophyta</taxon>
        <taxon>Pyramimonadophyceae</taxon>
        <taxon>Pyramimonadales</taxon>
        <taxon>Pyramimonadaceae</taxon>
        <taxon>Cymbomonas</taxon>
    </lineage>
</organism>
<feature type="compositionally biased region" description="Basic and acidic residues" evidence="2">
    <location>
        <begin position="55"/>
        <end position="83"/>
    </location>
</feature>
<feature type="coiled-coil region" evidence="1">
    <location>
        <begin position="442"/>
        <end position="502"/>
    </location>
</feature>
<evidence type="ECO:0000256" key="2">
    <source>
        <dbReference type="SAM" id="MobiDB-lite"/>
    </source>
</evidence>
<feature type="coiled-coil region" evidence="1">
    <location>
        <begin position="296"/>
        <end position="383"/>
    </location>
</feature>
<proteinExistence type="predicted"/>
<feature type="compositionally biased region" description="Basic and acidic residues" evidence="2">
    <location>
        <begin position="157"/>
        <end position="173"/>
    </location>
</feature>